<dbReference type="InterPro" id="IPR005595">
    <property type="entry name" value="TRAP_alpha"/>
</dbReference>
<keyword evidence="13" id="KW-1185">Reference proteome</keyword>
<dbReference type="Pfam" id="PF03896">
    <property type="entry name" value="TRAP_alpha"/>
    <property type="match status" value="1"/>
</dbReference>
<organism evidence="12 13">
    <name type="scientific">Eeniella nana</name>
    <name type="common">Yeast</name>
    <name type="synonym">Brettanomyces nanus</name>
    <dbReference type="NCBI Taxonomy" id="13502"/>
    <lineage>
        <taxon>Eukaryota</taxon>
        <taxon>Fungi</taxon>
        <taxon>Dikarya</taxon>
        <taxon>Ascomycota</taxon>
        <taxon>Saccharomycotina</taxon>
        <taxon>Pichiomycetes</taxon>
        <taxon>Pichiales</taxon>
        <taxon>Pichiaceae</taxon>
        <taxon>Brettanomyces</taxon>
    </lineage>
</organism>
<dbReference type="RefSeq" id="XP_038780910.1">
    <property type="nucleotide sequence ID" value="XM_038924982.1"/>
</dbReference>
<comment type="function">
    <text evidence="7">Is probably involved in a pathway contributing to genomic integrity.</text>
</comment>
<name>A0A875SBH0_EENNA</name>
<evidence type="ECO:0000256" key="1">
    <source>
        <dbReference type="ARBA" id="ARBA00004115"/>
    </source>
</evidence>
<reference evidence="12" key="1">
    <citation type="submission" date="2020-10" db="EMBL/GenBank/DDBJ databases">
        <authorList>
            <person name="Roach M.J.R."/>
        </authorList>
    </citation>
    <scope>NUCLEOTIDE SEQUENCE</scope>
    <source>
        <strain evidence="12">CBS 1945</strain>
    </source>
</reference>
<evidence type="ECO:0000256" key="11">
    <source>
        <dbReference type="SAM" id="SignalP"/>
    </source>
</evidence>
<sequence>MKFSRIALAITSVLSYAATVVGSDDAQADQKPIQVDSDFQPTKEKPFNFRIEYIVKGKQVTATSEIIEVLNGDTIALQYQFLNNEEEDCSIIGVGGKLISPVTGELKANITANQIGPLEASNNQTVTFIQNVGVDVPPDTYLLVPAVYIVFQKKFMVLGARNQLIQVEDPKISFFNPKLILSELALGASLIGIIYIVYAMFGKKYLKGILPASRNSIPANEKSKSSAKSTSSSVDSEWLPQTHLKVAARKSRKIK</sequence>
<evidence type="ECO:0000256" key="10">
    <source>
        <dbReference type="SAM" id="Phobius"/>
    </source>
</evidence>
<evidence type="ECO:0000256" key="7">
    <source>
        <dbReference type="ARBA" id="ARBA00037565"/>
    </source>
</evidence>
<evidence type="ECO:0000256" key="2">
    <source>
        <dbReference type="ARBA" id="ARBA00022692"/>
    </source>
</evidence>
<keyword evidence="3 11" id="KW-0732">Signal</keyword>
<protein>
    <recommendedName>
        <fullName evidence="14">Increased recombination centers protein 22</fullName>
    </recommendedName>
</protein>
<dbReference type="GeneID" id="62198156"/>
<evidence type="ECO:0000256" key="4">
    <source>
        <dbReference type="ARBA" id="ARBA00022824"/>
    </source>
</evidence>
<evidence type="ECO:0000256" key="8">
    <source>
        <dbReference type="ARBA" id="ARBA00038311"/>
    </source>
</evidence>
<dbReference type="AlphaFoldDB" id="A0A875SBH0"/>
<keyword evidence="6 10" id="KW-0472">Membrane</keyword>
<evidence type="ECO:0000256" key="6">
    <source>
        <dbReference type="ARBA" id="ARBA00023136"/>
    </source>
</evidence>
<feature type="region of interest" description="Disordered" evidence="9">
    <location>
        <begin position="216"/>
        <end position="237"/>
    </location>
</feature>
<accession>A0A875SBH0</accession>
<keyword evidence="2 10" id="KW-0812">Transmembrane</keyword>
<keyword evidence="4" id="KW-0256">Endoplasmic reticulum</keyword>
<evidence type="ECO:0000256" key="5">
    <source>
        <dbReference type="ARBA" id="ARBA00022989"/>
    </source>
</evidence>
<dbReference type="Proteomes" id="UP000662931">
    <property type="component" value="Chromosome 4"/>
</dbReference>
<dbReference type="GO" id="GO:0005789">
    <property type="term" value="C:endoplasmic reticulum membrane"/>
    <property type="evidence" value="ECO:0007669"/>
    <property type="project" value="UniProtKB-SubCell"/>
</dbReference>
<proteinExistence type="inferred from homology"/>
<dbReference type="PANTHER" id="PTHR12924:SF0">
    <property type="entry name" value="TRANSLOCON-ASSOCIATED PROTEIN SUBUNIT ALPHA"/>
    <property type="match status" value="1"/>
</dbReference>
<evidence type="ECO:0000256" key="3">
    <source>
        <dbReference type="ARBA" id="ARBA00022729"/>
    </source>
</evidence>
<evidence type="ECO:0000313" key="13">
    <source>
        <dbReference type="Proteomes" id="UP000662931"/>
    </source>
</evidence>
<dbReference type="KEGG" id="bnn:FOA43_004756"/>
<keyword evidence="5 10" id="KW-1133">Transmembrane helix</keyword>
<dbReference type="EMBL" id="CP064815">
    <property type="protein sequence ID" value="QPG77345.1"/>
    <property type="molecule type" value="Genomic_DNA"/>
</dbReference>
<feature type="signal peptide" evidence="11">
    <location>
        <begin position="1"/>
        <end position="22"/>
    </location>
</feature>
<feature type="chain" id="PRO_5034289188" description="Increased recombination centers protein 22" evidence="11">
    <location>
        <begin position="23"/>
        <end position="255"/>
    </location>
</feature>
<evidence type="ECO:0000313" key="12">
    <source>
        <dbReference type="EMBL" id="QPG77345.1"/>
    </source>
</evidence>
<evidence type="ECO:0000256" key="9">
    <source>
        <dbReference type="SAM" id="MobiDB-lite"/>
    </source>
</evidence>
<evidence type="ECO:0008006" key="14">
    <source>
        <dbReference type="Google" id="ProtNLM"/>
    </source>
</evidence>
<feature type="transmembrane region" description="Helical" evidence="10">
    <location>
        <begin position="179"/>
        <end position="201"/>
    </location>
</feature>
<dbReference type="OrthoDB" id="1926781at2759"/>
<gene>
    <name evidence="12" type="ORF">FOA43_004756</name>
</gene>
<dbReference type="PANTHER" id="PTHR12924">
    <property type="entry name" value="TRANSLOCON-ASSOCIATED PROTEIN, ALPHA SUBUNIT"/>
    <property type="match status" value="1"/>
</dbReference>
<comment type="similarity">
    <text evidence="8">Belongs to the IRC22 family.</text>
</comment>
<feature type="compositionally biased region" description="Low complexity" evidence="9">
    <location>
        <begin position="226"/>
        <end position="236"/>
    </location>
</feature>
<comment type="subcellular location">
    <subcellularLocation>
        <location evidence="1">Endoplasmic reticulum membrane</location>
        <topology evidence="1">Single-pass type I membrane protein</topology>
    </subcellularLocation>
</comment>